<feature type="transmembrane region" description="Helical" evidence="1">
    <location>
        <begin position="60"/>
        <end position="84"/>
    </location>
</feature>
<dbReference type="AlphaFoldDB" id="A0A1H5L9K2"/>
<feature type="transmembrane region" description="Helical" evidence="1">
    <location>
        <begin position="126"/>
        <end position="150"/>
    </location>
</feature>
<dbReference type="RefSeq" id="WP_139177765.1">
    <property type="nucleotide sequence ID" value="NZ_FNTX01000002.1"/>
</dbReference>
<feature type="transmembrane region" description="Helical" evidence="1">
    <location>
        <begin position="162"/>
        <end position="180"/>
    </location>
</feature>
<feature type="transmembrane region" description="Helical" evidence="1">
    <location>
        <begin position="186"/>
        <end position="207"/>
    </location>
</feature>
<organism evidence="2 3">
    <name type="scientific">Ruania alba</name>
    <dbReference type="NCBI Taxonomy" id="648782"/>
    <lineage>
        <taxon>Bacteria</taxon>
        <taxon>Bacillati</taxon>
        <taxon>Actinomycetota</taxon>
        <taxon>Actinomycetes</taxon>
        <taxon>Micrococcales</taxon>
        <taxon>Ruaniaceae</taxon>
        <taxon>Ruania</taxon>
    </lineage>
</organism>
<protein>
    <recommendedName>
        <fullName evidence="4">DUF998 domain-containing protein</fullName>
    </recommendedName>
</protein>
<evidence type="ECO:0000313" key="2">
    <source>
        <dbReference type="EMBL" id="SEE72858.1"/>
    </source>
</evidence>
<dbReference type="EMBL" id="FNTX01000002">
    <property type="protein sequence ID" value="SEE72858.1"/>
    <property type="molecule type" value="Genomic_DNA"/>
</dbReference>
<keyword evidence="1" id="KW-1133">Transmembrane helix</keyword>
<keyword evidence="3" id="KW-1185">Reference proteome</keyword>
<feature type="transmembrane region" description="Helical" evidence="1">
    <location>
        <begin position="12"/>
        <end position="32"/>
    </location>
</feature>
<name>A0A1H5L9K2_9MICO</name>
<evidence type="ECO:0000256" key="1">
    <source>
        <dbReference type="SAM" id="Phobius"/>
    </source>
</evidence>
<reference evidence="3" key="1">
    <citation type="submission" date="2016-10" db="EMBL/GenBank/DDBJ databases">
        <authorList>
            <person name="Varghese N."/>
            <person name="Submissions S."/>
        </authorList>
    </citation>
    <scope>NUCLEOTIDE SEQUENCE [LARGE SCALE GENOMIC DNA]</scope>
    <source>
        <strain evidence="3">DSM 21368</strain>
    </source>
</reference>
<accession>A0A1H5L9K2</accession>
<keyword evidence="1" id="KW-0472">Membrane</keyword>
<evidence type="ECO:0008006" key="4">
    <source>
        <dbReference type="Google" id="ProtNLM"/>
    </source>
</evidence>
<feature type="transmembrane region" description="Helical" evidence="1">
    <location>
        <begin position="96"/>
        <end position="120"/>
    </location>
</feature>
<dbReference type="OrthoDB" id="9861747at2"/>
<evidence type="ECO:0000313" key="3">
    <source>
        <dbReference type="Proteomes" id="UP000199220"/>
    </source>
</evidence>
<keyword evidence="1" id="KW-0812">Transmembrane</keyword>
<gene>
    <name evidence="2" type="ORF">SAMN04488554_2651</name>
</gene>
<sequence length="210" mass="20821">MERPREAPRPVGGAAAGSVAVFVVATAAGAIARSGLAGSPVPVPGSPGVAEYFAAHPVQVLVSGAAALVAAAALAVLGVAFAMAMPLPARTRIAHWGAVVMLGVAGVGALVLAVLGSVLAPAGVQGVYTLTALAGGVLHVATLGLYLALLARSYAWSPAVRVLGAIAGWFAVACLLTIGVRELAAVTALAWVACLLWLVVAAHQVAFRQR</sequence>
<proteinExistence type="predicted"/>
<dbReference type="Proteomes" id="UP000199220">
    <property type="component" value="Unassembled WGS sequence"/>
</dbReference>
<dbReference type="STRING" id="648782.SAMN04488554_2651"/>